<evidence type="ECO:0000313" key="1">
    <source>
        <dbReference type="EMBL" id="GGU29317.1"/>
    </source>
</evidence>
<gene>
    <name evidence="1" type="ORF">GCM10010178_21880</name>
</gene>
<organism evidence="1 2">
    <name type="scientific">Lentzea flava</name>
    <dbReference type="NCBI Taxonomy" id="103732"/>
    <lineage>
        <taxon>Bacteria</taxon>
        <taxon>Bacillati</taxon>
        <taxon>Actinomycetota</taxon>
        <taxon>Actinomycetes</taxon>
        <taxon>Pseudonocardiales</taxon>
        <taxon>Pseudonocardiaceae</taxon>
        <taxon>Lentzea</taxon>
    </lineage>
</organism>
<accession>A0ABQ2UFJ8</accession>
<comment type="caution">
    <text evidence="1">The sequence shown here is derived from an EMBL/GenBank/DDBJ whole genome shotgun (WGS) entry which is preliminary data.</text>
</comment>
<name>A0ABQ2UFJ8_9PSEU</name>
<evidence type="ECO:0000313" key="2">
    <source>
        <dbReference type="Proteomes" id="UP000649573"/>
    </source>
</evidence>
<proteinExistence type="predicted"/>
<protein>
    <submittedName>
        <fullName evidence="1">Uncharacterized protein</fullName>
    </submittedName>
</protein>
<sequence>MPPVTPTWNGPAGLIPSPDAGVTVSAAFALFSTTCVAGADGASGAALQAVNPSSAANINGLNTCSPQDPLGQRTGDAQGCGQVAWESAITHPDQRFPPIEARNWPVLTCSAMTHHTLG</sequence>
<reference evidence="2" key="1">
    <citation type="journal article" date="2019" name="Int. J. Syst. Evol. Microbiol.">
        <title>The Global Catalogue of Microorganisms (GCM) 10K type strain sequencing project: providing services to taxonomists for standard genome sequencing and annotation.</title>
        <authorList>
            <consortium name="The Broad Institute Genomics Platform"/>
            <consortium name="The Broad Institute Genome Sequencing Center for Infectious Disease"/>
            <person name="Wu L."/>
            <person name="Ma J."/>
        </authorList>
    </citation>
    <scope>NUCLEOTIDE SEQUENCE [LARGE SCALE GENOMIC DNA]</scope>
    <source>
        <strain evidence="2">JCM 3296</strain>
    </source>
</reference>
<dbReference type="EMBL" id="BMRE01000006">
    <property type="protein sequence ID" value="GGU29317.1"/>
    <property type="molecule type" value="Genomic_DNA"/>
</dbReference>
<keyword evidence="2" id="KW-1185">Reference proteome</keyword>
<dbReference type="Proteomes" id="UP000649573">
    <property type="component" value="Unassembled WGS sequence"/>
</dbReference>